<reference evidence="2" key="2">
    <citation type="submission" date="2022-01" db="EMBL/GenBank/DDBJ databases">
        <authorList>
            <person name="Yamashiro T."/>
            <person name="Shiraishi A."/>
            <person name="Satake H."/>
            <person name="Nakayama K."/>
        </authorList>
    </citation>
    <scope>NUCLEOTIDE SEQUENCE</scope>
</reference>
<sequence length="111" mass="12118">MPNSSPISFVLPILIPNKNELKFSSSSSSSSRSSISSTSSSVSNSLSSAQLHLYFHSVSISSPPCLGSFTSSITLVILSSRVLIHWLRTSFRIIVLAEDDDRIDEVNELWS</sequence>
<protein>
    <submittedName>
        <fullName evidence="2">Uncharacterized protein</fullName>
    </submittedName>
</protein>
<evidence type="ECO:0000256" key="1">
    <source>
        <dbReference type="SAM" id="MobiDB-lite"/>
    </source>
</evidence>
<dbReference type="EMBL" id="BQNB010009986">
    <property type="protein sequence ID" value="GJS71165.1"/>
    <property type="molecule type" value="Genomic_DNA"/>
</dbReference>
<comment type="caution">
    <text evidence="2">The sequence shown here is derived from an EMBL/GenBank/DDBJ whole genome shotgun (WGS) entry which is preliminary data.</text>
</comment>
<feature type="region of interest" description="Disordered" evidence="1">
    <location>
        <begin position="22"/>
        <end position="42"/>
    </location>
</feature>
<reference evidence="2" key="1">
    <citation type="journal article" date="2022" name="Int. J. Mol. Sci.">
        <title>Draft Genome of Tanacetum Coccineum: Genomic Comparison of Closely Related Tanacetum-Family Plants.</title>
        <authorList>
            <person name="Yamashiro T."/>
            <person name="Shiraishi A."/>
            <person name="Nakayama K."/>
            <person name="Satake H."/>
        </authorList>
    </citation>
    <scope>NUCLEOTIDE SEQUENCE</scope>
</reference>
<organism evidence="2 3">
    <name type="scientific">Tanacetum coccineum</name>
    <dbReference type="NCBI Taxonomy" id="301880"/>
    <lineage>
        <taxon>Eukaryota</taxon>
        <taxon>Viridiplantae</taxon>
        <taxon>Streptophyta</taxon>
        <taxon>Embryophyta</taxon>
        <taxon>Tracheophyta</taxon>
        <taxon>Spermatophyta</taxon>
        <taxon>Magnoliopsida</taxon>
        <taxon>eudicotyledons</taxon>
        <taxon>Gunneridae</taxon>
        <taxon>Pentapetalae</taxon>
        <taxon>asterids</taxon>
        <taxon>campanulids</taxon>
        <taxon>Asterales</taxon>
        <taxon>Asteraceae</taxon>
        <taxon>Asteroideae</taxon>
        <taxon>Anthemideae</taxon>
        <taxon>Anthemidinae</taxon>
        <taxon>Tanacetum</taxon>
    </lineage>
</organism>
<feature type="compositionally biased region" description="Low complexity" evidence="1">
    <location>
        <begin position="24"/>
        <end position="42"/>
    </location>
</feature>
<dbReference type="Proteomes" id="UP001151760">
    <property type="component" value="Unassembled WGS sequence"/>
</dbReference>
<keyword evidence="3" id="KW-1185">Reference proteome</keyword>
<accession>A0ABQ4Y1F8</accession>
<gene>
    <name evidence="2" type="ORF">Tco_0704006</name>
</gene>
<evidence type="ECO:0000313" key="3">
    <source>
        <dbReference type="Proteomes" id="UP001151760"/>
    </source>
</evidence>
<evidence type="ECO:0000313" key="2">
    <source>
        <dbReference type="EMBL" id="GJS71165.1"/>
    </source>
</evidence>
<proteinExistence type="predicted"/>
<name>A0ABQ4Y1F8_9ASTR</name>